<name>A0A1I1P8L2_9GAMM</name>
<evidence type="ECO:0008006" key="3">
    <source>
        <dbReference type="Google" id="ProtNLM"/>
    </source>
</evidence>
<evidence type="ECO:0000313" key="2">
    <source>
        <dbReference type="Proteomes" id="UP000198862"/>
    </source>
</evidence>
<dbReference type="RefSeq" id="WP_091986858.1">
    <property type="nucleotide sequence ID" value="NZ_FOLO01000030.1"/>
</dbReference>
<gene>
    <name evidence="1" type="ORF">SAMN02745724_03346</name>
</gene>
<dbReference type="OrthoDB" id="5890620at2"/>
<keyword evidence="2" id="KW-1185">Reference proteome</keyword>
<dbReference type="STRING" id="1123010.SAMN02745724_03346"/>
<reference evidence="1 2" key="1">
    <citation type="submission" date="2016-10" db="EMBL/GenBank/DDBJ databases">
        <authorList>
            <person name="de Groot N.N."/>
        </authorList>
    </citation>
    <scope>NUCLEOTIDE SEQUENCE [LARGE SCALE GENOMIC DNA]</scope>
    <source>
        <strain evidence="1 2">DSM 6059</strain>
    </source>
</reference>
<dbReference type="Proteomes" id="UP000198862">
    <property type="component" value="Unassembled WGS sequence"/>
</dbReference>
<dbReference type="EMBL" id="FOLO01000030">
    <property type="protein sequence ID" value="SFD06036.1"/>
    <property type="molecule type" value="Genomic_DNA"/>
</dbReference>
<protein>
    <recommendedName>
        <fullName evidence="3">PilZ domain-containing protein</fullName>
    </recommendedName>
</protein>
<evidence type="ECO:0000313" key="1">
    <source>
        <dbReference type="EMBL" id="SFD06036.1"/>
    </source>
</evidence>
<organism evidence="1 2">
    <name type="scientific">Pseudoalteromonas denitrificans DSM 6059</name>
    <dbReference type="NCBI Taxonomy" id="1123010"/>
    <lineage>
        <taxon>Bacteria</taxon>
        <taxon>Pseudomonadati</taxon>
        <taxon>Pseudomonadota</taxon>
        <taxon>Gammaproteobacteria</taxon>
        <taxon>Alteromonadales</taxon>
        <taxon>Pseudoalteromonadaceae</taxon>
        <taxon>Pseudoalteromonas</taxon>
    </lineage>
</organism>
<sequence>MSQTKLENFNQYFQIEEAVKVNLEVIKPEQVPSNALILEQRIPPLFKLANDVNELEQSALRPLRQLSDVAEELAAFLRAQSRKIDLIMSHILLIENDCENKIMTHSYGGGGIIVNSSDDYPLDQNFCCKIFLDFDAAAVYCFAQLIKSELCNDTNTFQHTLLFTQIRSSDQELLVRASLHAQTRLLKLQAKNKNNN</sequence>
<proteinExistence type="predicted"/>
<accession>A0A1I1P8L2</accession>
<dbReference type="AlphaFoldDB" id="A0A1I1P8L2"/>